<proteinExistence type="predicted"/>
<organism evidence="1">
    <name type="scientific">marine metagenome</name>
    <dbReference type="NCBI Taxonomy" id="408172"/>
    <lineage>
        <taxon>unclassified sequences</taxon>
        <taxon>metagenomes</taxon>
        <taxon>ecological metagenomes</taxon>
    </lineage>
</organism>
<reference evidence="1" key="1">
    <citation type="submission" date="2018-05" db="EMBL/GenBank/DDBJ databases">
        <authorList>
            <person name="Lanie J.A."/>
            <person name="Ng W.-L."/>
            <person name="Kazmierczak K.M."/>
            <person name="Andrzejewski T.M."/>
            <person name="Davidsen T.M."/>
            <person name="Wayne K.J."/>
            <person name="Tettelin H."/>
            <person name="Glass J.I."/>
            <person name="Rusch D."/>
            <person name="Podicherti R."/>
            <person name="Tsui H.-C.T."/>
            <person name="Winkler M.E."/>
        </authorList>
    </citation>
    <scope>NUCLEOTIDE SEQUENCE</scope>
</reference>
<protein>
    <submittedName>
        <fullName evidence="1">Uncharacterized protein</fullName>
    </submittedName>
</protein>
<name>A0A381Q2C8_9ZZZZ</name>
<evidence type="ECO:0000313" key="1">
    <source>
        <dbReference type="EMBL" id="SUZ73495.1"/>
    </source>
</evidence>
<dbReference type="EMBL" id="UINC01001181">
    <property type="protein sequence ID" value="SUZ73495.1"/>
    <property type="molecule type" value="Genomic_DNA"/>
</dbReference>
<gene>
    <name evidence="1" type="ORF">METZ01_LOCUS26349</name>
</gene>
<dbReference type="AlphaFoldDB" id="A0A381Q2C8"/>
<accession>A0A381Q2C8</accession>
<sequence>MDCRCQREPVKIGEVATGSTAQMRCALCGAKDVSEPGVEAKYCHDCWEKKIAVEEIVAREFSLKRYIRAHSAEKYLVYHSTLKRPCGQTIVVDDGYDLFLTLVLYPSFAWEKSAYHLEGDPDSRAFSEILVDVVAAEIIEPWGGGKWHLEVFRSSESEPEDWNGEM</sequence>